<reference evidence="1 2" key="1">
    <citation type="submission" date="2016-04" db="EMBL/GenBank/DDBJ databases">
        <title>A degradative enzymes factory behind the ericoid mycorrhizal symbiosis.</title>
        <authorList>
            <consortium name="DOE Joint Genome Institute"/>
            <person name="Martino E."/>
            <person name="Morin E."/>
            <person name="Grelet G."/>
            <person name="Kuo A."/>
            <person name="Kohler A."/>
            <person name="Daghino S."/>
            <person name="Barry K."/>
            <person name="Choi C."/>
            <person name="Cichocki N."/>
            <person name="Clum A."/>
            <person name="Copeland A."/>
            <person name="Hainaut M."/>
            <person name="Haridas S."/>
            <person name="Labutti K."/>
            <person name="Lindquist E."/>
            <person name="Lipzen A."/>
            <person name="Khouja H.-R."/>
            <person name="Murat C."/>
            <person name="Ohm R."/>
            <person name="Olson A."/>
            <person name="Spatafora J."/>
            <person name="Veneault-Fourrey C."/>
            <person name="Henrissat B."/>
            <person name="Grigoriev I."/>
            <person name="Martin F."/>
            <person name="Perotto S."/>
        </authorList>
    </citation>
    <scope>NUCLEOTIDE SEQUENCE [LARGE SCALE GENOMIC DNA]</scope>
    <source>
        <strain evidence="1 2">F</strain>
    </source>
</reference>
<dbReference type="Proteomes" id="UP000235786">
    <property type="component" value="Unassembled WGS sequence"/>
</dbReference>
<organism evidence="1 2">
    <name type="scientific">Hyaloscypha variabilis (strain UAMH 11265 / GT02V1 / F)</name>
    <name type="common">Meliniomyces variabilis</name>
    <dbReference type="NCBI Taxonomy" id="1149755"/>
    <lineage>
        <taxon>Eukaryota</taxon>
        <taxon>Fungi</taxon>
        <taxon>Dikarya</taxon>
        <taxon>Ascomycota</taxon>
        <taxon>Pezizomycotina</taxon>
        <taxon>Leotiomycetes</taxon>
        <taxon>Helotiales</taxon>
        <taxon>Hyaloscyphaceae</taxon>
        <taxon>Hyaloscypha</taxon>
        <taxon>Hyaloscypha variabilis</taxon>
    </lineage>
</organism>
<dbReference type="AlphaFoldDB" id="A0A2J6R6S8"/>
<sequence length="164" mass="18746">MGNCIRVPAQRLDRIDSTPAHQESEQKWRLYPNQLAKGGWFTAFYIMDIYLPRSQHQGSGNRYSGYFLLLHLTPFFKRSILAWIDGDGGGLILVYTLLTTILTIPTYILEPKFDSCIFYSLCLLPVLQPLPCMPCTILHTAAHFSNHHPILFPLPRSQLPDREG</sequence>
<proteinExistence type="predicted"/>
<name>A0A2J6R6S8_HYAVF</name>
<keyword evidence="2" id="KW-1185">Reference proteome</keyword>
<gene>
    <name evidence="1" type="ORF">L207DRAFT_138065</name>
</gene>
<evidence type="ECO:0000313" key="1">
    <source>
        <dbReference type="EMBL" id="PMD34224.1"/>
    </source>
</evidence>
<accession>A0A2J6R6S8</accession>
<evidence type="ECO:0000313" key="2">
    <source>
        <dbReference type="Proteomes" id="UP000235786"/>
    </source>
</evidence>
<dbReference type="EMBL" id="KZ613954">
    <property type="protein sequence ID" value="PMD34224.1"/>
    <property type="molecule type" value="Genomic_DNA"/>
</dbReference>
<protein>
    <submittedName>
        <fullName evidence="1">Uncharacterized protein</fullName>
    </submittedName>
</protein>